<evidence type="ECO:0000256" key="5">
    <source>
        <dbReference type="ARBA" id="ARBA00022679"/>
    </source>
</evidence>
<dbReference type="GO" id="GO:0005975">
    <property type="term" value="P:carbohydrate metabolic process"/>
    <property type="evidence" value="ECO:0007669"/>
    <property type="project" value="InterPro"/>
</dbReference>
<evidence type="ECO:0000313" key="14">
    <source>
        <dbReference type="Proteomes" id="UP001293593"/>
    </source>
</evidence>
<reference evidence="13" key="1">
    <citation type="submission" date="2023-10" db="EMBL/GenBank/DDBJ databases">
        <title>Chromosome-level genome of the transformable northern wattle, Acacia crassicarpa.</title>
        <authorList>
            <person name="Massaro I."/>
            <person name="Sinha N.R."/>
            <person name="Poethig S."/>
            <person name="Leichty A.R."/>
        </authorList>
    </citation>
    <scope>NUCLEOTIDE SEQUENCE</scope>
    <source>
        <strain evidence="13">Acra3RX</strain>
        <tissue evidence="13">Leaf</tissue>
    </source>
</reference>
<dbReference type="Pfam" id="PF03033">
    <property type="entry name" value="Glyco_transf_28"/>
    <property type="match status" value="1"/>
</dbReference>
<evidence type="ECO:0000313" key="13">
    <source>
        <dbReference type="EMBL" id="KAK4273614.1"/>
    </source>
</evidence>
<dbReference type="EC" id="2.4.1.173" evidence="2"/>
<protein>
    <recommendedName>
        <fullName evidence="2">sterol 3beta-glucosyltransferase</fullName>
        <ecNumber evidence="2">2.4.1.173</ecNumber>
    </recommendedName>
</protein>
<comment type="caution">
    <text evidence="13">The sequence shown here is derived from an EMBL/GenBank/DDBJ whole genome shotgun (WGS) entry which is preliminary data.</text>
</comment>
<keyword evidence="7" id="KW-0756">Sterol biosynthesis</keyword>
<dbReference type="Proteomes" id="UP001293593">
    <property type="component" value="Unassembled WGS sequence"/>
</dbReference>
<evidence type="ECO:0000256" key="7">
    <source>
        <dbReference type="ARBA" id="ARBA00023011"/>
    </source>
</evidence>
<keyword evidence="8" id="KW-0443">Lipid metabolism</keyword>
<gene>
    <name evidence="13" type="ORF">QN277_021983</name>
</gene>
<dbReference type="GO" id="GO:0016126">
    <property type="term" value="P:sterol biosynthetic process"/>
    <property type="evidence" value="ECO:0007669"/>
    <property type="project" value="UniProtKB-KW"/>
</dbReference>
<evidence type="ECO:0000256" key="4">
    <source>
        <dbReference type="ARBA" id="ARBA00022676"/>
    </source>
</evidence>
<dbReference type="CDD" id="cd03784">
    <property type="entry name" value="GT1_Gtf-like"/>
    <property type="match status" value="1"/>
</dbReference>
<dbReference type="SUPFAM" id="SSF53756">
    <property type="entry name" value="UDP-Glycosyltransferase/glycogen phosphorylase"/>
    <property type="match status" value="1"/>
</dbReference>
<keyword evidence="14" id="KW-1185">Reference proteome</keyword>
<evidence type="ECO:0000256" key="10">
    <source>
        <dbReference type="ARBA" id="ARBA00023221"/>
    </source>
</evidence>
<dbReference type="InterPro" id="IPR050426">
    <property type="entry name" value="Glycosyltransferase_28"/>
</dbReference>
<evidence type="ECO:0000259" key="11">
    <source>
        <dbReference type="Pfam" id="PF03033"/>
    </source>
</evidence>
<dbReference type="AlphaFoldDB" id="A0AAE1JT21"/>
<dbReference type="Gene3D" id="3.40.50.2000">
    <property type="entry name" value="Glycogen Phosphorylase B"/>
    <property type="match status" value="2"/>
</dbReference>
<proteinExistence type="inferred from homology"/>
<name>A0AAE1JT21_9FABA</name>
<dbReference type="InterPro" id="IPR004276">
    <property type="entry name" value="GlycoTrans_28_N"/>
</dbReference>
<dbReference type="Pfam" id="PF06722">
    <property type="entry name" value="EryCIII-like_C"/>
    <property type="match status" value="1"/>
</dbReference>
<evidence type="ECO:0000256" key="1">
    <source>
        <dbReference type="ARBA" id="ARBA00006962"/>
    </source>
</evidence>
<accession>A0AAE1JT21</accession>
<evidence type="ECO:0000256" key="2">
    <source>
        <dbReference type="ARBA" id="ARBA00012650"/>
    </source>
</evidence>
<dbReference type="FunFam" id="3.40.50.2000:FF:000030">
    <property type="entry name" value="Sterol 3-beta-glucosyltransferase UGT80A2"/>
    <property type="match status" value="1"/>
</dbReference>
<feature type="domain" description="Glycosyltransferase family 28 N-terminal" evidence="11">
    <location>
        <begin position="70"/>
        <end position="213"/>
    </location>
</feature>
<dbReference type="PANTHER" id="PTHR48050:SF2">
    <property type="entry name" value="STEROL 3-BETA-GLUCOSYLTRANSFERASE UGT80A2-LIKE"/>
    <property type="match status" value="1"/>
</dbReference>
<keyword evidence="4" id="KW-0328">Glycosyltransferase</keyword>
<evidence type="ECO:0000256" key="8">
    <source>
        <dbReference type="ARBA" id="ARBA00023098"/>
    </source>
</evidence>
<comment type="similarity">
    <text evidence="1">Belongs to the glycosyltransferase 28 family.</text>
</comment>
<dbReference type="FunFam" id="3.40.50.2000:FF:000009">
    <property type="entry name" value="Sterol 3-beta-glucosyltransferase UGT80A2"/>
    <property type="match status" value="1"/>
</dbReference>
<evidence type="ECO:0000256" key="9">
    <source>
        <dbReference type="ARBA" id="ARBA00023166"/>
    </source>
</evidence>
<keyword evidence="5" id="KW-0808">Transferase</keyword>
<evidence type="ECO:0000256" key="6">
    <source>
        <dbReference type="ARBA" id="ARBA00022955"/>
    </source>
</evidence>
<dbReference type="EMBL" id="JAWXYG010000005">
    <property type="protein sequence ID" value="KAK4273614.1"/>
    <property type="molecule type" value="Genomic_DNA"/>
</dbReference>
<evidence type="ECO:0000256" key="3">
    <source>
        <dbReference type="ARBA" id="ARBA00022516"/>
    </source>
</evidence>
<dbReference type="GO" id="GO:0010154">
    <property type="term" value="P:fruit development"/>
    <property type="evidence" value="ECO:0007669"/>
    <property type="project" value="UniProtKB-ARBA"/>
</dbReference>
<feature type="domain" description="Erythromycin biosynthesis protein CIII-like C-terminal" evidence="12">
    <location>
        <begin position="366"/>
        <end position="477"/>
    </location>
</feature>
<dbReference type="InterPro" id="IPR010610">
    <property type="entry name" value="EryCIII-like_C"/>
</dbReference>
<organism evidence="13 14">
    <name type="scientific">Acacia crassicarpa</name>
    <name type="common">northern wattle</name>
    <dbReference type="NCBI Taxonomy" id="499986"/>
    <lineage>
        <taxon>Eukaryota</taxon>
        <taxon>Viridiplantae</taxon>
        <taxon>Streptophyta</taxon>
        <taxon>Embryophyta</taxon>
        <taxon>Tracheophyta</taxon>
        <taxon>Spermatophyta</taxon>
        <taxon>Magnoliopsida</taxon>
        <taxon>eudicotyledons</taxon>
        <taxon>Gunneridae</taxon>
        <taxon>Pentapetalae</taxon>
        <taxon>rosids</taxon>
        <taxon>fabids</taxon>
        <taxon>Fabales</taxon>
        <taxon>Fabaceae</taxon>
        <taxon>Caesalpinioideae</taxon>
        <taxon>mimosoid clade</taxon>
        <taxon>Acacieae</taxon>
        <taxon>Acacia</taxon>
    </lineage>
</organism>
<dbReference type="PANTHER" id="PTHR48050">
    <property type="entry name" value="STEROL 3-BETA-GLUCOSYLTRANSFERASE"/>
    <property type="match status" value="1"/>
</dbReference>
<keyword evidence="6" id="KW-0752">Steroid biosynthesis</keyword>
<evidence type="ECO:0000259" key="12">
    <source>
        <dbReference type="Pfam" id="PF06722"/>
    </source>
</evidence>
<dbReference type="GO" id="GO:0016906">
    <property type="term" value="F:sterol 3-beta-glucosyltransferase activity"/>
    <property type="evidence" value="ECO:0007669"/>
    <property type="project" value="UniProtKB-EC"/>
</dbReference>
<keyword evidence="10" id="KW-0753">Steroid metabolism</keyword>
<keyword evidence="9" id="KW-1207">Sterol metabolism</keyword>
<dbReference type="GO" id="GO:0009791">
    <property type="term" value="P:post-embryonic development"/>
    <property type="evidence" value="ECO:0007669"/>
    <property type="project" value="UniProtKB-ARBA"/>
</dbReference>
<keyword evidence="3" id="KW-0444">Lipid biosynthesis</keyword>
<sequence length="514" mass="57319">MAAKFFDEKVPLRKKVKWLKQVAMVKDDGTISVQVPVDIKPQCLDFGTTVMHNEESGEATDVQNIPPLQIVMLIVGTRGDVQPFVAIGKRLQEYGHRVRLATHTNFKDFVLNAGLEYFPLGGDPKILAGYMVKHKGFLPSGPSEIPLQRKQMKDIVYSLLPACKDPDPDSKIPFKADAIIANPPSYGHIHVAEALGVPLHIFFTMPWTPTSEFPHPLSRVKIQIGYRLSYQIVDALIWLGIGDIINEFRKKKLKLRPITYLSGSYINPQDLPYGYIWSPQLLPKPKDWGPKIDVVGFCFLDLASNYEPPTLLVEWLEVGKKPIYVGFGSLPVQEPKKMTEIIVQALDITGQRGIIHRGWGGLGNLAETKKSVYILDNCPHDWLFPRCSAVVHHGGAGTTAAGLRAACPTTVVPFFGDQPFWGERVNALGVGPAPIPVDEFSLDKLVAAVRCMLHPEVKRRAYEIAEAIKKEDGATEAVKAFYKHFPRRVFEAKPESPHTPPTKQCSLRRCFFGC</sequence>
<dbReference type="InterPro" id="IPR002213">
    <property type="entry name" value="UDP_glucos_trans"/>
</dbReference>